<dbReference type="GO" id="GO:0034599">
    <property type="term" value="P:cellular response to oxidative stress"/>
    <property type="evidence" value="ECO:0007669"/>
    <property type="project" value="TreeGrafter"/>
</dbReference>
<dbReference type="EC" id="1.11.1.24" evidence="2"/>
<evidence type="ECO:0000256" key="1">
    <source>
        <dbReference type="ARBA" id="ARBA00003330"/>
    </source>
</evidence>
<keyword evidence="7" id="KW-0676">Redox-active center</keyword>
<proteinExistence type="inferred from homology"/>
<evidence type="ECO:0000256" key="7">
    <source>
        <dbReference type="ARBA" id="ARBA00023284"/>
    </source>
</evidence>
<dbReference type="InterPro" id="IPR013766">
    <property type="entry name" value="Thioredoxin_domain"/>
</dbReference>
<protein>
    <recommendedName>
        <fullName evidence="2">thioredoxin-dependent peroxiredoxin</fullName>
        <ecNumber evidence="2">1.11.1.24</ecNumber>
    </recommendedName>
    <alternativeName>
        <fullName evidence="8">Thioredoxin peroxidase</fullName>
    </alternativeName>
    <alternativeName>
        <fullName evidence="10">Thioredoxin-dependent peroxiredoxin Bcp</fullName>
    </alternativeName>
</protein>
<evidence type="ECO:0000256" key="9">
    <source>
        <dbReference type="ARBA" id="ARBA00038489"/>
    </source>
</evidence>
<dbReference type="InterPro" id="IPR050924">
    <property type="entry name" value="Peroxiredoxin_BCP/PrxQ"/>
</dbReference>
<evidence type="ECO:0000256" key="4">
    <source>
        <dbReference type="ARBA" id="ARBA00022862"/>
    </source>
</evidence>
<name>A0A5C6M2Q6_9PLAN</name>
<dbReference type="InterPro" id="IPR036249">
    <property type="entry name" value="Thioredoxin-like_sf"/>
</dbReference>
<dbReference type="PANTHER" id="PTHR42801:SF7">
    <property type="entry name" value="SLL1159 PROTEIN"/>
    <property type="match status" value="1"/>
</dbReference>
<dbReference type="PROSITE" id="PS51352">
    <property type="entry name" value="THIOREDOXIN_2"/>
    <property type="match status" value="1"/>
</dbReference>
<dbReference type="EMBL" id="SRHE01000603">
    <property type="protein sequence ID" value="TWW08567.1"/>
    <property type="molecule type" value="Genomic_DNA"/>
</dbReference>
<evidence type="ECO:0000256" key="8">
    <source>
        <dbReference type="ARBA" id="ARBA00032824"/>
    </source>
</evidence>
<evidence type="ECO:0000256" key="10">
    <source>
        <dbReference type="ARBA" id="ARBA00042639"/>
    </source>
</evidence>
<comment type="catalytic activity">
    <reaction evidence="11">
        <text>a hydroperoxide + [thioredoxin]-dithiol = an alcohol + [thioredoxin]-disulfide + H2O</text>
        <dbReference type="Rhea" id="RHEA:62620"/>
        <dbReference type="Rhea" id="RHEA-COMP:10698"/>
        <dbReference type="Rhea" id="RHEA-COMP:10700"/>
        <dbReference type="ChEBI" id="CHEBI:15377"/>
        <dbReference type="ChEBI" id="CHEBI:29950"/>
        <dbReference type="ChEBI" id="CHEBI:30879"/>
        <dbReference type="ChEBI" id="CHEBI:35924"/>
        <dbReference type="ChEBI" id="CHEBI:50058"/>
        <dbReference type="EC" id="1.11.1.24"/>
    </reaction>
</comment>
<evidence type="ECO:0000259" key="12">
    <source>
        <dbReference type="PROSITE" id="PS51352"/>
    </source>
</evidence>
<reference evidence="13 14" key="2">
    <citation type="submission" date="2019-08" db="EMBL/GenBank/DDBJ databases">
        <authorList>
            <person name="Henke P."/>
        </authorList>
    </citation>
    <scope>NUCLEOTIDE SEQUENCE [LARGE SCALE GENOMIC DNA]</scope>
    <source>
        <strain evidence="13">Phe10_nw2017</strain>
    </source>
</reference>
<evidence type="ECO:0000256" key="5">
    <source>
        <dbReference type="ARBA" id="ARBA00023002"/>
    </source>
</evidence>
<evidence type="ECO:0000313" key="13">
    <source>
        <dbReference type="EMBL" id="TWW08567.1"/>
    </source>
</evidence>
<keyword evidence="3" id="KW-0575">Peroxidase</keyword>
<evidence type="ECO:0000256" key="11">
    <source>
        <dbReference type="ARBA" id="ARBA00049091"/>
    </source>
</evidence>
<gene>
    <name evidence="13" type="ORF">E3A20_23020</name>
</gene>
<dbReference type="AlphaFoldDB" id="A0A5C6M2Q6"/>
<keyword evidence="6" id="KW-1015">Disulfide bond</keyword>
<comment type="function">
    <text evidence="1">Thiol-specific peroxidase that catalyzes the reduction of hydrogen peroxide and organic hydroperoxides to water and alcohols, respectively. Plays a role in cell protection against oxidative stress by detoxifying peroxides and as sensor of hydrogen peroxide-mediated signaling events.</text>
</comment>
<dbReference type="PANTHER" id="PTHR42801">
    <property type="entry name" value="THIOREDOXIN-DEPENDENT PEROXIDE REDUCTASE"/>
    <property type="match status" value="1"/>
</dbReference>
<evidence type="ECO:0000256" key="6">
    <source>
        <dbReference type="ARBA" id="ARBA00023157"/>
    </source>
</evidence>
<dbReference type="InterPro" id="IPR000866">
    <property type="entry name" value="AhpC/TSA"/>
</dbReference>
<comment type="similarity">
    <text evidence="9">Belongs to the peroxiredoxin family. BCP/PrxQ subfamily.</text>
</comment>
<reference evidence="13 14" key="1">
    <citation type="submission" date="2019-08" db="EMBL/GenBank/DDBJ databases">
        <title>100 year-old enigma solved: identification of Planctomyces bekefii, the type genus and species of the phylum Planctomycetes.</title>
        <authorList>
            <person name="Svetlana D.N."/>
            <person name="Overmann J."/>
        </authorList>
    </citation>
    <scope>NUCLEOTIDE SEQUENCE [LARGE SCALE GENOMIC DNA]</scope>
    <source>
        <strain evidence="13">Phe10_nw2017</strain>
    </source>
</reference>
<organism evidence="13 14">
    <name type="scientific">Planctomyces bekefii</name>
    <dbReference type="NCBI Taxonomy" id="1653850"/>
    <lineage>
        <taxon>Bacteria</taxon>
        <taxon>Pseudomonadati</taxon>
        <taxon>Planctomycetota</taxon>
        <taxon>Planctomycetia</taxon>
        <taxon>Planctomycetales</taxon>
        <taxon>Planctomycetaceae</taxon>
        <taxon>Planctomyces</taxon>
    </lineage>
</organism>
<comment type="caution">
    <text evidence="13">The sequence shown here is derived from an EMBL/GenBank/DDBJ whole genome shotgun (WGS) entry which is preliminary data.</text>
</comment>
<evidence type="ECO:0000256" key="3">
    <source>
        <dbReference type="ARBA" id="ARBA00022559"/>
    </source>
</evidence>
<dbReference type="Gene3D" id="3.40.30.10">
    <property type="entry name" value="Glutaredoxin"/>
    <property type="match status" value="1"/>
</dbReference>
<sequence>DYRGRPVVVVFYLGYGCLHCAEQLKAIAKDYQSFREAGLEVIAISTDKQVNLKRALENLEGGFPFPLAADPELGVFRKYRCYDDFEKVPLHGTFLVDAKGRVRWQDISFEPFMNTQFLVKESKRLLSFEPETAPAVTVPITVLPAVTSAGR</sequence>
<dbReference type="SUPFAM" id="SSF52833">
    <property type="entry name" value="Thioredoxin-like"/>
    <property type="match status" value="1"/>
</dbReference>
<dbReference type="Pfam" id="PF00578">
    <property type="entry name" value="AhpC-TSA"/>
    <property type="match status" value="1"/>
</dbReference>
<evidence type="ECO:0000256" key="2">
    <source>
        <dbReference type="ARBA" id="ARBA00013017"/>
    </source>
</evidence>
<keyword evidence="14" id="KW-1185">Reference proteome</keyword>
<dbReference type="GO" id="GO:0008379">
    <property type="term" value="F:thioredoxin peroxidase activity"/>
    <property type="evidence" value="ECO:0007669"/>
    <property type="project" value="TreeGrafter"/>
</dbReference>
<dbReference type="GO" id="GO:0045454">
    <property type="term" value="P:cell redox homeostasis"/>
    <property type="evidence" value="ECO:0007669"/>
    <property type="project" value="TreeGrafter"/>
</dbReference>
<evidence type="ECO:0000313" key="14">
    <source>
        <dbReference type="Proteomes" id="UP000321083"/>
    </source>
</evidence>
<feature type="non-terminal residue" evidence="13">
    <location>
        <position position="1"/>
    </location>
</feature>
<dbReference type="GO" id="GO:0005737">
    <property type="term" value="C:cytoplasm"/>
    <property type="evidence" value="ECO:0007669"/>
    <property type="project" value="TreeGrafter"/>
</dbReference>
<dbReference type="Proteomes" id="UP000321083">
    <property type="component" value="Unassembled WGS sequence"/>
</dbReference>
<keyword evidence="4" id="KW-0049">Antioxidant</keyword>
<keyword evidence="5" id="KW-0560">Oxidoreductase</keyword>
<feature type="domain" description="Thioredoxin" evidence="12">
    <location>
        <begin position="1"/>
        <end position="127"/>
    </location>
</feature>
<accession>A0A5C6M2Q6</accession>